<evidence type="ECO:0000313" key="1">
    <source>
        <dbReference type="EMBL" id="TYA10944.1"/>
    </source>
</evidence>
<dbReference type="AlphaFoldDB" id="A0A5D0CNY7"/>
<protein>
    <submittedName>
        <fullName evidence="1">Uncharacterized protein</fullName>
    </submittedName>
</protein>
<dbReference type="EMBL" id="VSDO01000005">
    <property type="protein sequence ID" value="TYA10944.1"/>
    <property type="molecule type" value="Genomic_DNA"/>
</dbReference>
<name>A0A5D0CNY7_9BACL</name>
<dbReference type="OrthoDB" id="2974001at2"/>
<dbReference type="RefSeq" id="WP_148457097.1">
    <property type="nucleotide sequence ID" value="NZ_VSDO01000005.1"/>
</dbReference>
<sequence length="79" mass="8841">MRTFSDLNEFNSTVIEWEGKTLKTTQDPNVTDEGDMYTAPAIDAAGNEYVLVWKVIDPEITDESSICDWDNPVGVTLVK</sequence>
<evidence type="ECO:0000313" key="2">
    <source>
        <dbReference type="Proteomes" id="UP000325218"/>
    </source>
</evidence>
<dbReference type="Proteomes" id="UP000325218">
    <property type="component" value="Unassembled WGS sequence"/>
</dbReference>
<keyword evidence="2" id="KW-1185">Reference proteome</keyword>
<reference evidence="1 2" key="1">
    <citation type="submission" date="2019-08" db="EMBL/GenBank/DDBJ databases">
        <title>Genome sequencing of Paenibacillus faecis DSM 23593(T).</title>
        <authorList>
            <person name="Kook J.-K."/>
            <person name="Park S.-N."/>
            <person name="Lim Y.K."/>
        </authorList>
    </citation>
    <scope>NUCLEOTIDE SEQUENCE [LARGE SCALE GENOMIC DNA]</scope>
    <source>
        <strain evidence="1 2">DSM 23593</strain>
    </source>
</reference>
<gene>
    <name evidence="1" type="ORF">FRY98_24555</name>
</gene>
<organism evidence="1 2">
    <name type="scientific">Paenibacillus faecis</name>
    <dbReference type="NCBI Taxonomy" id="862114"/>
    <lineage>
        <taxon>Bacteria</taxon>
        <taxon>Bacillati</taxon>
        <taxon>Bacillota</taxon>
        <taxon>Bacilli</taxon>
        <taxon>Bacillales</taxon>
        <taxon>Paenibacillaceae</taxon>
        <taxon>Paenibacillus</taxon>
    </lineage>
</organism>
<comment type="caution">
    <text evidence="1">The sequence shown here is derived from an EMBL/GenBank/DDBJ whole genome shotgun (WGS) entry which is preliminary data.</text>
</comment>
<proteinExistence type="predicted"/>
<accession>A0A5D0CNY7</accession>